<reference evidence="8 9" key="1">
    <citation type="submission" date="2019-12" db="EMBL/GenBank/DDBJ databases">
        <authorList>
            <person name="Wolfe R."/>
            <person name="Danczak R."/>
            <person name="Wilkins M."/>
        </authorList>
    </citation>
    <scope>NUCLEOTIDE SEQUENCE [LARGE SCALE GENOMIC DNA]</scope>
    <source>
        <strain evidence="8">X2_MaxBin.013</strain>
    </source>
</reference>
<keyword evidence="7" id="KW-0346">Stress response</keyword>
<evidence type="ECO:0000256" key="2">
    <source>
        <dbReference type="ARBA" id="ARBA00022649"/>
    </source>
</evidence>
<evidence type="ECO:0000256" key="5">
    <source>
        <dbReference type="ARBA" id="ARBA00022801"/>
    </source>
</evidence>
<dbReference type="AlphaFoldDB" id="A0A833L1G5"/>
<evidence type="ECO:0000256" key="7">
    <source>
        <dbReference type="ARBA" id="ARBA00023016"/>
    </source>
</evidence>
<dbReference type="GO" id="GO:0016787">
    <property type="term" value="F:hydrolase activity"/>
    <property type="evidence" value="ECO:0007669"/>
    <property type="project" value="UniProtKB-KW"/>
</dbReference>
<keyword evidence="2" id="KW-1277">Toxin-antitoxin system</keyword>
<proteinExistence type="inferred from homology"/>
<evidence type="ECO:0000313" key="9">
    <source>
        <dbReference type="Proteomes" id="UP000488506"/>
    </source>
</evidence>
<evidence type="ECO:0000313" key="8">
    <source>
        <dbReference type="EMBL" id="KAF0134422.1"/>
    </source>
</evidence>
<evidence type="ECO:0000256" key="1">
    <source>
        <dbReference type="ARBA" id="ARBA00006620"/>
    </source>
</evidence>
<evidence type="ECO:0000256" key="6">
    <source>
        <dbReference type="ARBA" id="ARBA00022884"/>
    </source>
</evidence>
<dbReference type="GO" id="GO:0003729">
    <property type="term" value="F:mRNA binding"/>
    <property type="evidence" value="ECO:0007669"/>
    <property type="project" value="InterPro"/>
</dbReference>
<dbReference type="Proteomes" id="UP000488506">
    <property type="component" value="Unassembled WGS sequence"/>
</dbReference>
<organism evidence="8 9">
    <name type="scientific">Candidatus Saganbacteria bacterium</name>
    <dbReference type="NCBI Taxonomy" id="2575572"/>
    <lineage>
        <taxon>Bacteria</taxon>
        <taxon>Bacillati</taxon>
        <taxon>Saganbacteria</taxon>
    </lineage>
</organism>
<dbReference type="Pfam" id="PF07927">
    <property type="entry name" value="HicA_toxin"/>
    <property type="match status" value="1"/>
</dbReference>
<name>A0A833L1G5_UNCSA</name>
<sequence>MTKYPVLSAREIISGLKRIGFEIVKQKGSHIKLSRRVADRKIVTIVPNHKTVMPGTLKGILELAEVELEEFIGNL</sequence>
<evidence type="ECO:0000256" key="3">
    <source>
        <dbReference type="ARBA" id="ARBA00022722"/>
    </source>
</evidence>
<keyword evidence="6" id="KW-0694">RNA-binding</keyword>
<comment type="caution">
    <text evidence="8">The sequence shown here is derived from an EMBL/GenBank/DDBJ whole genome shotgun (WGS) entry which is preliminary data.</text>
</comment>
<keyword evidence="4" id="KW-0255">Endonuclease</keyword>
<dbReference type="InterPro" id="IPR038570">
    <property type="entry name" value="HicA_sf"/>
</dbReference>
<keyword evidence="5" id="KW-0378">Hydrolase</keyword>
<dbReference type="EMBL" id="WPAF01000008">
    <property type="protein sequence ID" value="KAF0134422.1"/>
    <property type="molecule type" value="Genomic_DNA"/>
</dbReference>
<dbReference type="InterPro" id="IPR012933">
    <property type="entry name" value="HicA_mRNA_interferase"/>
</dbReference>
<dbReference type="GO" id="GO:0004519">
    <property type="term" value="F:endonuclease activity"/>
    <property type="evidence" value="ECO:0007669"/>
    <property type="project" value="UniProtKB-KW"/>
</dbReference>
<evidence type="ECO:0000256" key="4">
    <source>
        <dbReference type="ARBA" id="ARBA00022759"/>
    </source>
</evidence>
<dbReference type="Gene3D" id="3.30.920.30">
    <property type="entry name" value="Hypothetical protein"/>
    <property type="match status" value="1"/>
</dbReference>
<comment type="similarity">
    <text evidence="1">Belongs to the HicA mRNA interferase family.</text>
</comment>
<evidence type="ECO:0008006" key="10">
    <source>
        <dbReference type="Google" id="ProtNLM"/>
    </source>
</evidence>
<gene>
    <name evidence="8" type="ORF">FD145_647</name>
</gene>
<protein>
    <recommendedName>
        <fullName evidence="10">Type II toxin-antitoxin system HicA family toxin</fullName>
    </recommendedName>
</protein>
<accession>A0A833L1G5</accession>
<keyword evidence="3" id="KW-0540">Nuclease</keyword>
<dbReference type="SUPFAM" id="SSF54786">
    <property type="entry name" value="YcfA/nrd intein domain"/>
    <property type="match status" value="1"/>
</dbReference>